<dbReference type="SUPFAM" id="SSF49785">
    <property type="entry name" value="Galactose-binding domain-like"/>
    <property type="match status" value="1"/>
</dbReference>
<gene>
    <name evidence="3" type="ORF">GCM10022210_04080</name>
</gene>
<dbReference type="PANTHER" id="PTHR43817:SF1">
    <property type="entry name" value="HYDROLASE, FAMILY 43, PUTATIVE (AFU_ORTHOLOGUE AFUA_3G01660)-RELATED"/>
    <property type="match status" value="1"/>
</dbReference>
<evidence type="ECO:0000256" key="2">
    <source>
        <dbReference type="ARBA" id="ARBA00022801"/>
    </source>
</evidence>
<evidence type="ECO:0000313" key="4">
    <source>
        <dbReference type="Proteomes" id="UP001500742"/>
    </source>
</evidence>
<dbReference type="Gene3D" id="2.60.120.260">
    <property type="entry name" value="Galactose-binding domain-like"/>
    <property type="match status" value="1"/>
</dbReference>
<accession>A0ABP7P511</accession>
<dbReference type="EMBL" id="BAAAZC010000004">
    <property type="protein sequence ID" value="GAA3959707.1"/>
    <property type="molecule type" value="Genomic_DNA"/>
</dbReference>
<name>A0ABP7P511_9SPHI</name>
<protein>
    <recommendedName>
        <fullName evidence="5">Glycosyl hydrolases family 2 sugar binding domain-containing protein</fullName>
    </recommendedName>
</protein>
<keyword evidence="1" id="KW-0732">Signal</keyword>
<evidence type="ECO:0000313" key="3">
    <source>
        <dbReference type="EMBL" id="GAA3959707.1"/>
    </source>
</evidence>
<dbReference type="Pfam" id="PF17132">
    <property type="entry name" value="Glyco_hydro_106"/>
    <property type="match status" value="3"/>
</dbReference>
<organism evidence="3 4">
    <name type="scientific">Mucilaginibacter dorajii</name>
    <dbReference type="NCBI Taxonomy" id="692994"/>
    <lineage>
        <taxon>Bacteria</taxon>
        <taxon>Pseudomonadati</taxon>
        <taxon>Bacteroidota</taxon>
        <taxon>Sphingobacteriia</taxon>
        <taxon>Sphingobacteriales</taxon>
        <taxon>Sphingobacteriaceae</taxon>
        <taxon>Mucilaginibacter</taxon>
    </lineage>
</organism>
<dbReference type="Proteomes" id="UP001500742">
    <property type="component" value="Unassembled WGS sequence"/>
</dbReference>
<dbReference type="NCBIfam" id="NF045579">
    <property type="entry name" value="rhamnoside_JR"/>
    <property type="match status" value="1"/>
</dbReference>
<keyword evidence="4" id="KW-1185">Reference proteome</keyword>
<reference evidence="4" key="1">
    <citation type="journal article" date="2019" name="Int. J. Syst. Evol. Microbiol.">
        <title>The Global Catalogue of Microorganisms (GCM) 10K type strain sequencing project: providing services to taxonomists for standard genome sequencing and annotation.</title>
        <authorList>
            <consortium name="The Broad Institute Genomics Platform"/>
            <consortium name="The Broad Institute Genome Sequencing Center for Infectious Disease"/>
            <person name="Wu L."/>
            <person name="Ma J."/>
        </authorList>
    </citation>
    <scope>NUCLEOTIDE SEQUENCE [LARGE SCALE GENOMIC DNA]</scope>
    <source>
        <strain evidence="4">JCM 16601</strain>
    </source>
</reference>
<evidence type="ECO:0008006" key="5">
    <source>
        <dbReference type="Google" id="ProtNLM"/>
    </source>
</evidence>
<evidence type="ECO:0000256" key="1">
    <source>
        <dbReference type="ARBA" id="ARBA00022729"/>
    </source>
</evidence>
<dbReference type="PANTHER" id="PTHR43817">
    <property type="entry name" value="GLYCOSYL HYDROLASE"/>
    <property type="match status" value="1"/>
</dbReference>
<dbReference type="InterPro" id="IPR008979">
    <property type="entry name" value="Galactose-bd-like_sf"/>
</dbReference>
<comment type="caution">
    <text evidence="3">The sequence shown here is derived from an EMBL/GenBank/DDBJ whole genome shotgun (WGS) entry which is preliminary data.</text>
</comment>
<proteinExistence type="predicted"/>
<sequence>MWMGANVSEKGITKDLEALKEEGFNSTTMLGLADITTPWANQIGKDPTPEIIAWTEPWWKLVQHAARESKRLNMTMGLFNGAGYATSGGVWITPEMSMQELCFSKKSISGGKDTQVIDLDRPNVNLKSNERFPVYDPQNGKVEIPKVPERKTYYKDIVVLAMPAKGVVNKLEIINLSLKMDTSGKLTWQAPKGDWIIYRFGHTTMGAKVQPAQWQATGFECDKMSQEAVDFHLDHVINEIKNHLGDMVGKTIDHVYFDSYEDNDPSWTPKMREQFSLRRGYDLYPYLAAFAGRIIEGKEQTSRFKEDFAETIEDLYHEVYFTTIAKKLKAANLKFFCEPYGGPWRSDDVLPNVTNVMGEFWTHDGVYAPYELEPVINSLRRYGQNILAAEAFTGQPRDSKWTETPAWLKSIGDEAFCVGVNKIMIHRFVQQPWDDKYLPGNTMGQWGTHFDRTQTWWKPAKAFVSYLQRCVGVLQWGHYVSKSIEDFSVAIGSSNMVVKSIHRADQNTDIYFVANVSHYSGQVNCNFNITGMQPELWDPVTGEMREITQFKEEDKHTIINLKFADSQSFFIVFRKKVEPVNSERLNFPSDRSLLDIDGPWEVKFDSKWGGPESVNFAALSDWTDNANKGIKYYSGTAVYSKSFNLADSIRKKREGGVYLDLGIVNCIAKVFINDKEIGVVWTAPWRIKVPVSQLKAVNQLEIEVSNVWANRLIGDEQEPADCEWLPGHQKGGEYLKEFPDWFLQNKPRPSAGRFCFTTWKYFDKKSDLIASGLLGPVRLVEEKF</sequence>
<keyword evidence="2" id="KW-0378">Hydrolase</keyword>